<accession>A0A1Y0EN00</accession>
<dbReference type="CDD" id="cd05560">
    <property type="entry name" value="Xcc1710_like"/>
    <property type="match status" value="1"/>
</dbReference>
<dbReference type="EMBL" id="CP021455">
    <property type="protein sequence ID" value="ARU04820.1"/>
    <property type="molecule type" value="Genomic_DNA"/>
</dbReference>
<organism evidence="1 2">
    <name type="scientific">Comamonas serinivorans</name>
    <dbReference type="NCBI Taxonomy" id="1082851"/>
    <lineage>
        <taxon>Bacteria</taxon>
        <taxon>Pseudomonadati</taxon>
        <taxon>Pseudomonadota</taxon>
        <taxon>Betaproteobacteria</taxon>
        <taxon>Burkholderiales</taxon>
        <taxon>Comamonadaceae</taxon>
        <taxon>Comamonas</taxon>
    </lineage>
</organism>
<dbReference type="SUPFAM" id="SSF64076">
    <property type="entry name" value="MTH938-like"/>
    <property type="match status" value="1"/>
</dbReference>
<dbReference type="Gene3D" id="3.40.1230.10">
    <property type="entry name" value="MTH938-like"/>
    <property type="match status" value="1"/>
</dbReference>
<evidence type="ECO:0008006" key="3">
    <source>
        <dbReference type="Google" id="ProtNLM"/>
    </source>
</evidence>
<dbReference type="Pfam" id="PF04430">
    <property type="entry name" value="DUF498"/>
    <property type="match status" value="1"/>
</dbReference>
<dbReference type="AlphaFoldDB" id="A0A1Y0EN00"/>
<dbReference type="InterPro" id="IPR036748">
    <property type="entry name" value="MTH938-like_sf"/>
</dbReference>
<proteinExistence type="predicted"/>
<dbReference type="OrthoDB" id="9800373at2"/>
<dbReference type="PANTHER" id="PTHR21192:SF2">
    <property type="entry name" value="NADH DEHYDROGENASE [UBIQUINONE] 1 ALPHA SUBCOMPLEX ASSEMBLY FACTOR 3"/>
    <property type="match status" value="1"/>
</dbReference>
<dbReference type="RefSeq" id="WP_087280144.1">
    <property type="nucleotide sequence ID" value="NZ_CP021455.1"/>
</dbReference>
<reference evidence="1 2" key="1">
    <citation type="submission" date="2017-05" db="EMBL/GenBank/DDBJ databases">
        <authorList>
            <person name="Song R."/>
            <person name="Chenine A.L."/>
            <person name="Ruprecht R.M."/>
        </authorList>
    </citation>
    <scope>NUCLEOTIDE SEQUENCE [LARGE SCALE GENOMIC DNA]</scope>
    <source>
        <strain evidence="1 2">DSM 26136</strain>
    </source>
</reference>
<dbReference type="PANTHER" id="PTHR21192">
    <property type="entry name" value="NUCLEAR PROTEIN E3-3"/>
    <property type="match status" value="1"/>
</dbReference>
<gene>
    <name evidence="1" type="ORF">CCO03_09135</name>
</gene>
<dbReference type="Proteomes" id="UP000196138">
    <property type="component" value="Chromosome"/>
</dbReference>
<dbReference type="KEGG" id="cser:CCO03_09135"/>
<name>A0A1Y0EN00_9BURK</name>
<evidence type="ECO:0000313" key="2">
    <source>
        <dbReference type="Proteomes" id="UP000196138"/>
    </source>
</evidence>
<evidence type="ECO:0000313" key="1">
    <source>
        <dbReference type="EMBL" id="ARU04820.1"/>
    </source>
</evidence>
<sequence length="131" mass="14207">MKFQANSPDASMIQAYGPDWLQVGQRRLEASVLLGSDGAMADWACDRFDALNADLFAQTLSLMDGPPEVVVFGSGTRLRFPRPQWLRALVDARVGVETMDLGAACRTYNILAGEGRRVVLAALLEPVPPST</sequence>
<dbReference type="InterPro" id="IPR007523">
    <property type="entry name" value="NDUFAF3/AAMDC"/>
</dbReference>
<keyword evidence="2" id="KW-1185">Reference proteome</keyword>
<protein>
    <recommendedName>
        <fullName evidence="3">Xcc1710-like domain-containing protein</fullName>
    </recommendedName>
</protein>